<sequence length="336" mass="38585">MAQNSGSIVAKYTQRNHSNEFNIKKTKAANSDEIVAKYTKHHQQNRSEKRRPSSFSSSLDNFRSEPPFDFSRLSISKSKIVEAAPSPTAATWTLWSYDCRDVPVHTCFYNPCRYCDVMHKLQLFSKATDDESKDRWHNYLQKGKTFADEQTLLDDDGLAELLPSKLAKDIYFNRKLGVGVFRDDIVPNNESAENSAGGVFQMLFMATAGERSVGLLSKFDAFFLQTLRLIVDAEPTVACHVNGLFYRCYINPGKGLQRELEPYGDMADLPFVGKLEVWIDDEEHFELLQLSLIKELNKMIKELQIPHRAFREFSFVKRVHNGLYFPITSAWRIRSN</sequence>
<feature type="region of interest" description="Disordered" evidence="1">
    <location>
        <begin position="37"/>
        <end position="62"/>
    </location>
</feature>
<evidence type="ECO:0000313" key="2">
    <source>
        <dbReference type="Proteomes" id="UP000887572"/>
    </source>
</evidence>
<dbReference type="AlphaFoldDB" id="A0A914I2G6"/>
<keyword evidence="2" id="KW-1185">Reference proteome</keyword>
<reference evidence="3" key="1">
    <citation type="submission" date="2022-11" db="UniProtKB">
        <authorList>
            <consortium name="WormBaseParasite"/>
        </authorList>
    </citation>
    <scope>IDENTIFICATION</scope>
</reference>
<dbReference type="Proteomes" id="UP000887572">
    <property type="component" value="Unplaced"/>
</dbReference>
<accession>A0A914I2G6</accession>
<organism evidence="2 3">
    <name type="scientific">Globodera rostochiensis</name>
    <name type="common">Golden nematode worm</name>
    <name type="synonym">Heterodera rostochiensis</name>
    <dbReference type="NCBI Taxonomy" id="31243"/>
    <lineage>
        <taxon>Eukaryota</taxon>
        <taxon>Metazoa</taxon>
        <taxon>Ecdysozoa</taxon>
        <taxon>Nematoda</taxon>
        <taxon>Chromadorea</taxon>
        <taxon>Rhabditida</taxon>
        <taxon>Tylenchina</taxon>
        <taxon>Tylenchomorpha</taxon>
        <taxon>Tylenchoidea</taxon>
        <taxon>Heteroderidae</taxon>
        <taxon>Heteroderinae</taxon>
        <taxon>Globodera</taxon>
    </lineage>
</organism>
<evidence type="ECO:0000256" key="1">
    <source>
        <dbReference type="SAM" id="MobiDB-lite"/>
    </source>
</evidence>
<protein>
    <submittedName>
        <fullName evidence="3">Uncharacterized protein</fullName>
    </submittedName>
</protein>
<proteinExistence type="predicted"/>
<evidence type="ECO:0000313" key="3">
    <source>
        <dbReference type="WBParaSite" id="Gr19_v10_g6702.t1"/>
    </source>
</evidence>
<dbReference type="WBParaSite" id="Gr19_v10_g6702.t1">
    <property type="protein sequence ID" value="Gr19_v10_g6702.t1"/>
    <property type="gene ID" value="Gr19_v10_g6702"/>
</dbReference>
<name>A0A914I2G6_GLORO</name>